<dbReference type="Pfam" id="PF13031">
    <property type="entry name" value="DUF3892"/>
    <property type="match status" value="1"/>
</dbReference>
<protein>
    <submittedName>
        <fullName evidence="1">DUF3892 domain-containing protein</fullName>
    </submittedName>
</protein>
<dbReference type="EMBL" id="JAGQDC010000006">
    <property type="protein sequence ID" value="MCL1029344.1"/>
    <property type="molecule type" value="Genomic_DNA"/>
</dbReference>
<comment type="caution">
    <text evidence="1">The sequence shown here is derived from an EMBL/GenBank/DDBJ whole genome shotgun (WGS) entry which is preliminary data.</text>
</comment>
<keyword evidence="2" id="KW-1185">Reference proteome</keyword>
<organism evidence="1 2">
    <name type="scientific">Serratia silvae</name>
    <dbReference type="NCBI Taxonomy" id="2824122"/>
    <lineage>
        <taxon>Bacteria</taxon>
        <taxon>Pseudomonadati</taxon>
        <taxon>Pseudomonadota</taxon>
        <taxon>Gammaproteobacteria</taxon>
        <taxon>Enterobacterales</taxon>
        <taxon>Yersiniaceae</taxon>
        <taxon>Serratia</taxon>
    </lineage>
</organism>
<gene>
    <name evidence="1" type="ORF">KAJ71_09950</name>
</gene>
<evidence type="ECO:0000313" key="2">
    <source>
        <dbReference type="Proteomes" id="UP001165275"/>
    </source>
</evidence>
<accession>A0ABT0KC81</accession>
<name>A0ABT0KC81_9GAMM</name>
<dbReference type="RefSeq" id="WP_375540731.1">
    <property type="nucleotide sequence ID" value="NZ_CBCSGY010000002.1"/>
</dbReference>
<proteinExistence type="predicted"/>
<sequence>MLPPCATSRYIGVVTPTNGPKYLRTYADGKWNNNLLSLPLF</sequence>
<dbReference type="Proteomes" id="UP001165275">
    <property type="component" value="Unassembled WGS sequence"/>
</dbReference>
<dbReference type="InterPro" id="IPR024997">
    <property type="entry name" value="DUF3892"/>
</dbReference>
<evidence type="ECO:0000313" key="1">
    <source>
        <dbReference type="EMBL" id="MCL1029344.1"/>
    </source>
</evidence>
<reference evidence="1" key="1">
    <citation type="submission" date="2021-04" db="EMBL/GenBank/DDBJ databases">
        <title>Genome sequence of Serratia sp. arafor3.</title>
        <authorList>
            <person name="Besaury L."/>
        </authorList>
    </citation>
    <scope>NUCLEOTIDE SEQUENCE</scope>
    <source>
        <strain evidence="1">Arafor3</strain>
    </source>
</reference>